<evidence type="ECO:0000256" key="1">
    <source>
        <dbReference type="ARBA" id="ARBA00022630"/>
    </source>
</evidence>
<sequence>MHKKICILNGSPRINGNTKELIKYFTKGAETVGHEVTCFDLQKMNIHGCLGCCNGSKNEDARSLCTKR</sequence>
<comment type="caution">
    <text evidence="4">The sequence shown here is derived from an EMBL/GenBank/DDBJ whole genome shotgun (WGS) entry which is preliminary data.</text>
</comment>
<dbReference type="RefSeq" id="WP_008538060.1">
    <property type="nucleotide sequence ID" value="NZ_JH601090.1"/>
</dbReference>
<dbReference type="PANTHER" id="PTHR43278">
    <property type="entry name" value="NAD(P)H-DEPENDENT FMN-CONTAINING OXIDOREDUCTASE YWQN-RELATED"/>
    <property type="match status" value="1"/>
</dbReference>
<dbReference type="Proteomes" id="UP000005963">
    <property type="component" value="Unassembled WGS sequence"/>
</dbReference>
<dbReference type="PANTHER" id="PTHR43278:SF4">
    <property type="entry name" value="NAD(P)H-DEPENDENT FMN-CONTAINING OXIDOREDUCTASE YWQN-RELATED"/>
    <property type="match status" value="1"/>
</dbReference>
<accession>A0ABN0EJI7</accession>
<protein>
    <recommendedName>
        <fullName evidence="3">NADPH-dependent FMN reductase-like domain-containing protein</fullName>
    </recommendedName>
</protein>
<dbReference type="Pfam" id="PF03358">
    <property type="entry name" value="FMN_red"/>
    <property type="match status" value="1"/>
</dbReference>
<dbReference type="InterPro" id="IPR029039">
    <property type="entry name" value="Flavoprotein-like_sf"/>
</dbReference>
<evidence type="ECO:0000313" key="5">
    <source>
        <dbReference type="Proteomes" id="UP000005963"/>
    </source>
</evidence>
<evidence type="ECO:0000313" key="4">
    <source>
        <dbReference type="EMBL" id="EHR38392.1"/>
    </source>
</evidence>
<evidence type="ECO:0000259" key="3">
    <source>
        <dbReference type="Pfam" id="PF03358"/>
    </source>
</evidence>
<organism evidence="4 5">
    <name type="scientific">Megamonas funiformis YIT 11815</name>
    <dbReference type="NCBI Taxonomy" id="742816"/>
    <lineage>
        <taxon>Bacteria</taxon>
        <taxon>Bacillati</taxon>
        <taxon>Bacillota</taxon>
        <taxon>Negativicutes</taxon>
        <taxon>Selenomonadales</taxon>
        <taxon>Selenomonadaceae</taxon>
        <taxon>Megamonas</taxon>
    </lineage>
</organism>
<dbReference type="EMBL" id="ADMB01000039">
    <property type="protein sequence ID" value="EHR38392.1"/>
    <property type="molecule type" value="Genomic_DNA"/>
</dbReference>
<reference evidence="4 5" key="1">
    <citation type="submission" date="2012-01" db="EMBL/GenBank/DDBJ databases">
        <title>The Genome Sequence of Megamonas funiformis YIT 11815.</title>
        <authorList>
            <consortium name="The Broad Institute Genome Sequencing Platform"/>
            <person name="Earl A."/>
            <person name="Ward D."/>
            <person name="Feldgarden M."/>
            <person name="Gevers D."/>
            <person name="Morotomi M."/>
            <person name="Young S.K."/>
            <person name="Zeng Q."/>
            <person name="Gargeya S."/>
            <person name="Fitzgerald M."/>
            <person name="Haas B."/>
            <person name="Abouelleil A."/>
            <person name="Alvarado L."/>
            <person name="Arachchi H.M."/>
            <person name="Berlin A."/>
            <person name="Chapman S.B."/>
            <person name="Gearin G."/>
            <person name="Goldberg J."/>
            <person name="Griggs A."/>
            <person name="Gujja S."/>
            <person name="Hansen M."/>
            <person name="Heiman D."/>
            <person name="Howarth C."/>
            <person name="Larimer J."/>
            <person name="Lui A."/>
            <person name="MacDonald P.J.P."/>
            <person name="McCowen C."/>
            <person name="Montmayeur A."/>
            <person name="Murphy C."/>
            <person name="Neiman D."/>
            <person name="Pearson M."/>
            <person name="Priest M."/>
            <person name="Roberts A."/>
            <person name="Saif S."/>
            <person name="Shea T."/>
            <person name="Sisk P."/>
            <person name="Stolte C."/>
            <person name="Sykes S."/>
            <person name="Wortman J."/>
            <person name="Nusbaum C."/>
            <person name="Birren B."/>
        </authorList>
    </citation>
    <scope>NUCLEOTIDE SEQUENCE [LARGE SCALE GENOMIC DNA]</scope>
    <source>
        <strain evidence="4 5">YIT 11815</strain>
    </source>
</reference>
<keyword evidence="5" id="KW-1185">Reference proteome</keyword>
<dbReference type="Gene3D" id="3.40.50.360">
    <property type="match status" value="1"/>
</dbReference>
<proteinExistence type="predicted"/>
<keyword evidence="2" id="KW-0288">FMN</keyword>
<gene>
    <name evidence="4" type="ORF">HMPREF9454_00801</name>
</gene>
<name>A0ABN0EJI7_9FIRM</name>
<keyword evidence="1" id="KW-0285">Flavoprotein</keyword>
<feature type="domain" description="NADPH-dependent FMN reductase-like" evidence="3">
    <location>
        <begin position="4"/>
        <end position="61"/>
    </location>
</feature>
<dbReference type="SUPFAM" id="SSF52218">
    <property type="entry name" value="Flavoproteins"/>
    <property type="match status" value="1"/>
</dbReference>
<dbReference type="GeneID" id="93326849"/>
<evidence type="ECO:0000256" key="2">
    <source>
        <dbReference type="ARBA" id="ARBA00022643"/>
    </source>
</evidence>
<dbReference type="InterPro" id="IPR005025">
    <property type="entry name" value="FMN_Rdtase-like_dom"/>
</dbReference>
<dbReference type="InterPro" id="IPR051796">
    <property type="entry name" value="ISF_SsuE-like"/>
</dbReference>